<dbReference type="AlphaFoldDB" id="A0A7N0THQ5"/>
<keyword evidence="2" id="KW-1185">Reference proteome</keyword>
<reference evidence="1" key="1">
    <citation type="submission" date="2021-01" db="UniProtKB">
        <authorList>
            <consortium name="EnsemblPlants"/>
        </authorList>
    </citation>
    <scope>IDENTIFICATION</scope>
</reference>
<dbReference type="EnsemblPlants" id="Kaladp0037s0375.1.v1.1">
    <property type="protein sequence ID" value="Kaladp0037s0375.1.v1.1"/>
    <property type="gene ID" value="Kaladp0037s0375.v1.1"/>
</dbReference>
<dbReference type="Gene3D" id="2.40.50.140">
    <property type="entry name" value="Nucleic acid-binding proteins"/>
    <property type="match status" value="1"/>
</dbReference>
<protein>
    <recommendedName>
        <fullName evidence="3">Ribosomal protein S12</fullName>
    </recommendedName>
</protein>
<evidence type="ECO:0000313" key="2">
    <source>
        <dbReference type="Proteomes" id="UP000594263"/>
    </source>
</evidence>
<evidence type="ECO:0008006" key="3">
    <source>
        <dbReference type="Google" id="ProtNLM"/>
    </source>
</evidence>
<organism evidence="1 2">
    <name type="scientific">Kalanchoe fedtschenkoi</name>
    <name type="common">Lavender scallops</name>
    <name type="synonym">South American air plant</name>
    <dbReference type="NCBI Taxonomy" id="63787"/>
    <lineage>
        <taxon>Eukaryota</taxon>
        <taxon>Viridiplantae</taxon>
        <taxon>Streptophyta</taxon>
        <taxon>Embryophyta</taxon>
        <taxon>Tracheophyta</taxon>
        <taxon>Spermatophyta</taxon>
        <taxon>Magnoliopsida</taxon>
        <taxon>eudicotyledons</taxon>
        <taxon>Gunneridae</taxon>
        <taxon>Pentapetalae</taxon>
        <taxon>Saxifragales</taxon>
        <taxon>Crassulaceae</taxon>
        <taxon>Kalanchoe</taxon>
    </lineage>
</organism>
<dbReference type="InterPro" id="IPR012340">
    <property type="entry name" value="NA-bd_OB-fold"/>
</dbReference>
<proteinExistence type="predicted"/>
<name>A0A7N0THQ5_KALFE</name>
<dbReference type="Proteomes" id="UP000594263">
    <property type="component" value="Unplaced"/>
</dbReference>
<accession>A0A7N0THQ5</accession>
<evidence type="ECO:0000313" key="1">
    <source>
        <dbReference type="EnsemblPlants" id="Kaladp0037s0375.1.v1.1"/>
    </source>
</evidence>
<dbReference type="Gramene" id="Kaladp0037s0375.1.v1.1">
    <property type="protein sequence ID" value="Kaladp0037s0375.1.v1.1"/>
    <property type="gene ID" value="Kaladp0037s0375.v1.1"/>
</dbReference>
<sequence>MPTIKQLIRNKRQPIRNVTKSPALRGCPQRRGTYTRVMSFDKFRRDLEKTKWIPMGLEKNDVMGLEENEVCERNVEWY</sequence>